<accession>A0A9D4QD00</accession>
<name>A0A9D4QD00_RHISA</name>
<feature type="compositionally biased region" description="Low complexity" evidence="1">
    <location>
        <begin position="216"/>
        <end position="238"/>
    </location>
</feature>
<gene>
    <name evidence="3" type="ORF">HPB52_008638</name>
</gene>
<evidence type="ECO:0000313" key="4">
    <source>
        <dbReference type="Proteomes" id="UP000821837"/>
    </source>
</evidence>
<evidence type="ECO:0000256" key="1">
    <source>
        <dbReference type="SAM" id="MobiDB-lite"/>
    </source>
</evidence>
<organism evidence="3 4">
    <name type="scientific">Rhipicephalus sanguineus</name>
    <name type="common">Brown dog tick</name>
    <name type="synonym">Ixodes sanguineus</name>
    <dbReference type="NCBI Taxonomy" id="34632"/>
    <lineage>
        <taxon>Eukaryota</taxon>
        <taxon>Metazoa</taxon>
        <taxon>Ecdysozoa</taxon>
        <taxon>Arthropoda</taxon>
        <taxon>Chelicerata</taxon>
        <taxon>Arachnida</taxon>
        <taxon>Acari</taxon>
        <taxon>Parasitiformes</taxon>
        <taxon>Ixodida</taxon>
        <taxon>Ixodoidea</taxon>
        <taxon>Ixodidae</taxon>
        <taxon>Rhipicephalinae</taxon>
        <taxon>Rhipicephalus</taxon>
        <taxon>Rhipicephalus</taxon>
    </lineage>
</organism>
<dbReference type="EMBL" id="JABSTV010001246">
    <property type="protein sequence ID" value="KAH7976097.1"/>
    <property type="molecule type" value="Genomic_DNA"/>
</dbReference>
<feature type="compositionally biased region" description="Polar residues" evidence="1">
    <location>
        <begin position="57"/>
        <end position="80"/>
    </location>
</feature>
<sequence>MSIVMVGPFPGPFDRTHYSDSSSENPNDARQRRPGAQGFQQRPPPPPPPLEPYLSLLQEQGTPRTSGTPRDSVAYSSVRTDSGAPSPVCACHVLTLYAVLPRSLRDPPLMHAYELLRRLVVVALALIAVAVLVVAVSRSMRVRADAAHVKGGNAAVQAANGTDRKDSTALRATSPTHAAAPAAVGGPRAGSTARPLAEARHYKRRHGGTGHGRKASSQLTSPVSSSSSPSSSSLSPSTNDNVEWPMTEEADREVASGAPTSPAAVFSGEKAAGNDEGNDSGLQGGLVASPDPAASKASTPAGRTTEVGSVAVATTTASTDLPEVINEADARGDLQEV</sequence>
<protein>
    <submittedName>
        <fullName evidence="3">Uncharacterized protein</fullName>
    </submittedName>
</protein>
<reference evidence="3" key="1">
    <citation type="journal article" date="2020" name="Cell">
        <title>Large-Scale Comparative Analyses of Tick Genomes Elucidate Their Genetic Diversity and Vector Capacities.</title>
        <authorList>
            <consortium name="Tick Genome and Microbiome Consortium (TIGMIC)"/>
            <person name="Jia N."/>
            <person name="Wang J."/>
            <person name="Shi W."/>
            <person name="Du L."/>
            <person name="Sun Y."/>
            <person name="Zhan W."/>
            <person name="Jiang J.F."/>
            <person name="Wang Q."/>
            <person name="Zhang B."/>
            <person name="Ji P."/>
            <person name="Bell-Sakyi L."/>
            <person name="Cui X.M."/>
            <person name="Yuan T.T."/>
            <person name="Jiang B.G."/>
            <person name="Yang W.F."/>
            <person name="Lam T.T."/>
            <person name="Chang Q.C."/>
            <person name="Ding S.J."/>
            <person name="Wang X.J."/>
            <person name="Zhu J.G."/>
            <person name="Ruan X.D."/>
            <person name="Zhao L."/>
            <person name="Wei J.T."/>
            <person name="Ye R.Z."/>
            <person name="Que T.C."/>
            <person name="Du C.H."/>
            <person name="Zhou Y.H."/>
            <person name="Cheng J.X."/>
            <person name="Dai P.F."/>
            <person name="Guo W.B."/>
            <person name="Han X.H."/>
            <person name="Huang E.J."/>
            <person name="Li L.F."/>
            <person name="Wei W."/>
            <person name="Gao Y.C."/>
            <person name="Liu J.Z."/>
            <person name="Shao H.Z."/>
            <person name="Wang X."/>
            <person name="Wang C.C."/>
            <person name="Yang T.C."/>
            <person name="Huo Q.B."/>
            <person name="Li W."/>
            <person name="Chen H.Y."/>
            <person name="Chen S.E."/>
            <person name="Zhou L.G."/>
            <person name="Ni X.B."/>
            <person name="Tian J.H."/>
            <person name="Sheng Y."/>
            <person name="Liu T."/>
            <person name="Pan Y.S."/>
            <person name="Xia L.Y."/>
            <person name="Li J."/>
            <person name="Zhao F."/>
            <person name="Cao W.C."/>
        </authorList>
    </citation>
    <scope>NUCLEOTIDE SEQUENCE</scope>
    <source>
        <strain evidence="3">Rsan-2018</strain>
    </source>
</reference>
<keyword evidence="2" id="KW-0472">Membrane</keyword>
<keyword evidence="2" id="KW-0812">Transmembrane</keyword>
<evidence type="ECO:0000313" key="3">
    <source>
        <dbReference type="EMBL" id="KAH7976097.1"/>
    </source>
</evidence>
<evidence type="ECO:0000256" key="2">
    <source>
        <dbReference type="SAM" id="Phobius"/>
    </source>
</evidence>
<comment type="caution">
    <text evidence="3">The sequence shown here is derived from an EMBL/GenBank/DDBJ whole genome shotgun (WGS) entry which is preliminary data.</text>
</comment>
<feature type="compositionally biased region" description="Pro residues" evidence="1">
    <location>
        <begin position="42"/>
        <end position="51"/>
    </location>
</feature>
<feature type="compositionally biased region" description="Polar residues" evidence="1">
    <location>
        <begin position="19"/>
        <end position="28"/>
    </location>
</feature>
<keyword evidence="4" id="KW-1185">Reference proteome</keyword>
<feature type="region of interest" description="Disordered" evidence="1">
    <location>
        <begin position="1"/>
        <end position="85"/>
    </location>
</feature>
<dbReference type="AlphaFoldDB" id="A0A9D4QD00"/>
<feature type="compositionally biased region" description="Low complexity" evidence="1">
    <location>
        <begin position="171"/>
        <end position="191"/>
    </location>
</feature>
<feature type="compositionally biased region" description="Basic residues" evidence="1">
    <location>
        <begin position="201"/>
        <end position="214"/>
    </location>
</feature>
<proteinExistence type="predicted"/>
<keyword evidence="2" id="KW-1133">Transmembrane helix</keyword>
<dbReference type="Proteomes" id="UP000821837">
    <property type="component" value="Chromosome 10"/>
</dbReference>
<feature type="transmembrane region" description="Helical" evidence="2">
    <location>
        <begin position="115"/>
        <end position="136"/>
    </location>
</feature>
<reference evidence="3" key="2">
    <citation type="submission" date="2021-09" db="EMBL/GenBank/DDBJ databases">
        <authorList>
            <person name="Jia N."/>
            <person name="Wang J."/>
            <person name="Shi W."/>
            <person name="Du L."/>
            <person name="Sun Y."/>
            <person name="Zhan W."/>
            <person name="Jiang J."/>
            <person name="Wang Q."/>
            <person name="Zhang B."/>
            <person name="Ji P."/>
            <person name="Sakyi L.B."/>
            <person name="Cui X."/>
            <person name="Yuan T."/>
            <person name="Jiang B."/>
            <person name="Yang W."/>
            <person name="Lam T.T.-Y."/>
            <person name="Chang Q."/>
            <person name="Ding S."/>
            <person name="Wang X."/>
            <person name="Zhu J."/>
            <person name="Ruan X."/>
            <person name="Zhao L."/>
            <person name="Wei J."/>
            <person name="Que T."/>
            <person name="Du C."/>
            <person name="Cheng J."/>
            <person name="Dai P."/>
            <person name="Han X."/>
            <person name="Huang E."/>
            <person name="Gao Y."/>
            <person name="Liu J."/>
            <person name="Shao H."/>
            <person name="Ye R."/>
            <person name="Li L."/>
            <person name="Wei W."/>
            <person name="Wang X."/>
            <person name="Wang C."/>
            <person name="Huo Q."/>
            <person name="Li W."/>
            <person name="Guo W."/>
            <person name="Chen H."/>
            <person name="Chen S."/>
            <person name="Zhou L."/>
            <person name="Zhou L."/>
            <person name="Ni X."/>
            <person name="Tian J."/>
            <person name="Zhou Y."/>
            <person name="Sheng Y."/>
            <person name="Liu T."/>
            <person name="Pan Y."/>
            <person name="Xia L."/>
            <person name="Li J."/>
            <person name="Zhao F."/>
            <person name="Cao W."/>
        </authorList>
    </citation>
    <scope>NUCLEOTIDE SEQUENCE</scope>
    <source>
        <strain evidence="3">Rsan-2018</strain>
        <tissue evidence="3">Larvae</tissue>
    </source>
</reference>
<feature type="region of interest" description="Disordered" evidence="1">
    <location>
        <begin position="154"/>
        <end position="308"/>
    </location>
</feature>